<dbReference type="EMBL" id="QTJX01000002">
    <property type="protein sequence ID" value="RDY59660.1"/>
    <property type="molecule type" value="Genomic_DNA"/>
</dbReference>
<dbReference type="PANTHER" id="PTHR43739:SF5">
    <property type="entry name" value="EXO-ALPHA-SIALIDASE"/>
    <property type="match status" value="1"/>
</dbReference>
<dbReference type="PANTHER" id="PTHR43739">
    <property type="entry name" value="XYLOGLUCANASE (EUROFUNG)"/>
    <property type="match status" value="1"/>
</dbReference>
<evidence type="ECO:0000256" key="1">
    <source>
        <dbReference type="ARBA" id="ARBA00022729"/>
    </source>
</evidence>
<dbReference type="Gene3D" id="2.130.10.10">
    <property type="entry name" value="YVTN repeat-like/Quinoprotein amine dehydrogenase"/>
    <property type="match status" value="2"/>
</dbReference>
<dbReference type="Proteomes" id="UP000261828">
    <property type="component" value="Unassembled WGS sequence"/>
</dbReference>
<accession>A0A371JQ72</accession>
<gene>
    <name evidence="3" type="ORF">DX873_09835</name>
</gene>
<name>A0A371JQ72_9FLAO</name>
<sequence length="1254" mass="137481">MYFIDFCRNNLRFALVFCYIERLTILIDLYMKKPLLTKPLFYLLFCFSLFISGIQSQELKTTHEDSPQKGHNLYKQSKIYDSKTGPVGAKPKAPGDRALDRLAYEFRQVQDPFSKEIPENIRLLEAEFSNKIDSTDIQLQMSKTYGGEAKRKSYFYFRNRGPYNVGGRTRALALDMKNENTILAGGVSGGLWRSTNSGQTWRRVTRKWQSPSITSIVQDPRRNRQNVWYYASGERYGNSAGAPGAFYQGSGIFKSYNNGRSWIRMRNTSDNDVTSFSSFDLINSLAVHPSTGHVYAATFDGLYRSKNGARSFEEVLPSGFDSQTEVIVTPNGTLYGTVDIFGGENAGFYTSQDGDTWTNITPEGIFPAFGRTVMAYDPSDENRIYFFSYDLSNLGEAYLWRYQADAATPEEQWVDLTANLPTNIGGRAGNLNLQGGYNMIIKVHPTNPDLVFLGGTNLYRSTTGFTTPTGFEGWIGGYTIFSDSFAVYPNHHPDQHNLVFLPSNPNKAISANDGGVQVTEDITTTAEPVNWTSLNNGYLTTQPYAISIDPEGNSQDVVAGFQDNGTWFTDSTNGNDPWIEDFGGDGSFNAIADGGLTRYVSSQFGNVYRFNFNETGDFISFTRVIPAGASGFDFVAPFILDPVNDNIMYMPAGDRMWRNNNLDEIPLFSNAPATVNWVEQSQTATPDGSLITGLDVSRYPVANRLYYGTSSGMIFKMENANIDDQPAVDISSGKGLPTGNINQIYVNPNNADQVFAVFSNYNIKSLFMSKDAGETWESISGNLEQNSDGTGNGPSVRWFAISGNNNIYFAGTSTGLYASFYLNGDRTRWFREPAIVGNVVVPQVRTRKDGFVAVASHGNGIYNAKFYASKSPKSKLSVAYLLPDMLLPIGSADKEVNVKDLFVHSRGRDISIELTNSNPDLVTAVLEDDTIRLSFAPNMEGSAAIGLIATSGKEQVSEGFTVTLTELPIYEQNEGIVSSGPSQLFLDFGGALAQSADDFVVPTGSQWTVNSIVAFGGANNSPSLTSASVVIYEDNGGSPGAVVYDSGAFAPSSEPNQANLSLDLPEAVVLTEGTYWLSVYVNLNFLPDATQWFWSTQAGLIGYEASFRDSGDLFGAGAVDWTSRSLVFGGLPEDQVFQIFGSVDNSSTMDTAVEIAPSASSDQVAQNLATVETNVITAVWPNPSASEFYFALKDSEDAKVTTQIFNMVGQMVFESKDSSSSDPIIWNASNSPSGIYFVKIIGAKTNENFKVIKR</sequence>
<feature type="domain" description="Secretion system C-terminal sorting" evidence="2">
    <location>
        <begin position="1179"/>
        <end position="1248"/>
    </location>
</feature>
<keyword evidence="4" id="KW-1185">Reference proteome</keyword>
<reference evidence="3 4" key="1">
    <citation type="submission" date="2018-08" db="EMBL/GenBank/DDBJ databases">
        <title>Muricauda nanhaiensis sp. nov., isolated from seawater of the South China Sea.</title>
        <authorList>
            <person name="Dang Y."/>
        </authorList>
    </citation>
    <scope>NUCLEOTIDE SEQUENCE [LARGE SCALE GENOMIC DNA]</scope>
    <source>
        <strain evidence="3 4">SM1704</strain>
    </source>
</reference>
<dbReference type="GO" id="GO:0010411">
    <property type="term" value="P:xyloglucan metabolic process"/>
    <property type="evidence" value="ECO:0007669"/>
    <property type="project" value="TreeGrafter"/>
</dbReference>
<comment type="caution">
    <text evidence="3">The sequence shown here is derived from an EMBL/GenBank/DDBJ whole genome shotgun (WGS) entry which is preliminary data.</text>
</comment>
<keyword evidence="1" id="KW-0732">Signal</keyword>
<evidence type="ECO:0000313" key="3">
    <source>
        <dbReference type="EMBL" id="RDY59660.1"/>
    </source>
</evidence>
<dbReference type="InterPro" id="IPR026444">
    <property type="entry name" value="Secre_tail"/>
</dbReference>
<evidence type="ECO:0000313" key="4">
    <source>
        <dbReference type="Proteomes" id="UP000261828"/>
    </source>
</evidence>
<dbReference type="InterPro" id="IPR015943">
    <property type="entry name" value="WD40/YVTN_repeat-like_dom_sf"/>
</dbReference>
<proteinExistence type="predicted"/>
<evidence type="ECO:0000259" key="2">
    <source>
        <dbReference type="Pfam" id="PF18962"/>
    </source>
</evidence>
<dbReference type="NCBIfam" id="TIGR04183">
    <property type="entry name" value="Por_Secre_tail"/>
    <property type="match status" value="1"/>
</dbReference>
<organism evidence="3 4">
    <name type="scientific">Flagellimonas nanhaiensis</name>
    <dbReference type="NCBI Taxonomy" id="2292706"/>
    <lineage>
        <taxon>Bacteria</taxon>
        <taxon>Pseudomonadati</taxon>
        <taxon>Bacteroidota</taxon>
        <taxon>Flavobacteriia</taxon>
        <taxon>Flavobacteriales</taxon>
        <taxon>Flavobacteriaceae</taxon>
        <taxon>Flagellimonas</taxon>
    </lineage>
</organism>
<dbReference type="AlphaFoldDB" id="A0A371JQ72"/>
<dbReference type="SUPFAM" id="SSF110296">
    <property type="entry name" value="Oligoxyloglucan reducing end-specific cellobiohydrolase"/>
    <property type="match status" value="2"/>
</dbReference>
<protein>
    <submittedName>
        <fullName evidence="3">T9SS C-terminal target domain-containing protein</fullName>
    </submittedName>
</protein>
<dbReference type="Pfam" id="PF18962">
    <property type="entry name" value="Por_Secre_tail"/>
    <property type="match status" value="1"/>
</dbReference>
<dbReference type="OrthoDB" id="9757947at2"/>
<dbReference type="InterPro" id="IPR052025">
    <property type="entry name" value="Xyloglucanase_GH74"/>
</dbReference>